<dbReference type="InterPro" id="IPR013694">
    <property type="entry name" value="VIT"/>
</dbReference>
<dbReference type="PANTHER" id="PTHR45737:SF6">
    <property type="entry name" value="VON WILLEBRAND FACTOR A DOMAIN-CONTAINING PROTEIN 5A"/>
    <property type="match status" value="1"/>
</dbReference>
<dbReference type="PANTHER" id="PTHR45737">
    <property type="entry name" value="VON WILLEBRAND FACTOR A DOMAIN-CONTAINING PROTEIN 5A"/>
    <property type="match status" value="1"/>
</dbReference>
<dbReference type="Gene3D" id="1.25.40.10">
    <property type="entry name" value="Tetratricopeptide repeat domain"/>
    <property type="match status" value="1"/>
</dbReference>
<name>A0AAW2ZKI0_9EUKA</name>
<sequence>MSIKQCERPRITFSDNVYTPLEMSSYKMKAQITLPLARVTNTLEFTNTNQKTLAGEFIFPLPEEATLVGYALDVDGVLIDAVPIEKEKAKAVFEDEVRSHGAGVSIVQQVANSNAFKTSIYPLHHNTKRTVQVTYTIPVTSTTNSSEVQLPLLYAQGASVSAQVEWNYADPQKDLSVELVKPDNQSAAVQSEPIIDGSKKTIVISEEILTNVNSLLIRSNETQQDNQVTVEGEYFCARMKVEKPQVEKEGPSKVQIVYDTSYSRRDQLASDSDLLKKILEKKSCSEFVLSTFSITPQASQTFANVSSLMSALSKIIFDGATNLDNLESILDDSCDYCIVFTDGQHTLGRDVSPSDTYSVPMYILSTSTKSNSQLLSHIATKSGGAYFNASTPRHHDAIISQIAQPILYFLTADYEQEEFEQVYPNEPVPVDKNGYFCLYGKVKNITSGQITCMFKYGSQSIPIIQVDFPKIESNKKIDPKDNITAQLWAKQKMNSLSAFPQLFSDEMKQLSFEWKISSPNTSLIVLSTLEQYLKHKIKPNQQLSFAKEYDRKVNQQQLDVQKEQDQKIERVLEMWKSRVQWYQTDFAQKIQQEKERIQKEKEKAKEEEKRKKSRQSSSSQQDDIMTCSMPRMRMAAPSGCAPMAMRSSMAMCAPRSESLLMESACDLSLPPPPPSSSQALSASVPPPGNNAALSTSASVPPPGNNAAPSTSATIKVNQWTSQEPYMDKIKNSQDPYRTYLELRRELSNSPAFFLDVADYFLTQSTPSSSPIGLNILTNLLELELDSEQLYRIVAYRLDQERQFEWADYLFTKVLSMRPDEPQSYRDLALVKEKMNQLEQAADLLNQVIYKKWDSRFDEIEVTAIIELNHVLFKNKSLPICNEGFRQQMDLDLRISMAWDTNDTDVDLHVEEVTELGQQASFSNRNTMIGGHVSRDFRQGYGPEEYMLRVAPKGSYKVAANYFSNHQQSLHGGTTVLLTFFTNYMRPNEKSETITVRLVTTANRLPVCTIDV</sequence>
<evidence type="ECO:0000313" key="3">
    <source>
        <dbReference type="EMBL" id="KAL0489231.1"/>
    </source>
</evidence>
<dbReference type="Gene3D" id="3.40.50.410">
    <property type="entry name" value="von Willebrand factor, type A domain"/>
    <property type="match status" value="1"/>
</dbReference>
<evidence type="ECO:0000259" key="2">
    <source>
        <dbReference type="PROSITE" id="PS51468"/>
    </source>
</evidence>
<feature type="compositionally biased region" description="Basic and acidic residues" evidence="1">
    <location>
        <begin position="593"/>
        <end position="610"/>
    </location>
</feature>
<dbReference type="InterPro" id="IPR019220">
    <property type="entry name" value="DUF2135"/>
</dbReference>
<organism evidence="3 4">
    <name type="scientific">Acrasis kona</name>
    <dbReference type="NCBI Taxonomy" id="1008807"/>
    <lineage>
        <taxon>Eukaryota</taxon>
        <taxon>Discoba</taxon>
        <taxon>Heterolobosea</taxon>
        <taxon>Tetramitia</taxon>
        <taxon>Eutetramitia</taxon>
        <taxon>Acrasidae</taxon>
        <taxon>Acrasis</taxon>
    </lineage>
</organism>
<reference evidence="3 4" key="1">
    <citation type="submission" date="2024-03" db="EMBL/GenBank/DDBJ databases">
        <title>The Acrasis kona genome and developmental transcriptomes reveal deep origins of eukaryotic multicellular pathways.</title>
        <authorList>
            <person name="Sheikh S."/>
            <person name="Fu C.-J."/>
            <person name="Brown M.W."/>
            <person name="Baldauf S.L."/>
        </authorList>
    </citation>
    <scope>NUCLEOTIDE SEQUENCE [LARGE SCALE GENOMIC DNA]</scope>
    <source>
        <strain evidence="3 4">ATCC MYA-3509</strain>
    </source>
</reference>
<accession>A0AAW2ZKI0</accession>
<evidence type="ECO:0000313" key="4">
    <source>
        <dbReference type="Proteomes" id="UP001431209"/>
    </source>
</evidence>
<dbReference type="Pfam" id="PF08487">
    <property type="entry name" value="VIT"/>
    <property type="match status" value="1"/>
</dbReference>
<keyword evidence="4" id="KW-1185">Reference proteome</keyword>
<dbReference type="AlphaFoldDB" id="A0AAW2ZKI0"/>
<dbReference type="InterPro" id="IPR011990">
    <property type="entry name" value="TPR-like_helical_dom_sf"/>
</dbReference>
<dbReference type="Pfam" id="PF09906">
    <property type="entry name" value="DUF2135"/>
    <property type="match status" value="1"/>
</dbReference>
<gene>
    <name evidence="3" type="ORF">AKO1_013759</name>
</gene>
<dbReference type="EMBL" id="JAOPGA020001533">
    <property type="protein sequence ID" value="KAL0489231.1"/>
    <property type="molecule type" value="Genomic_DNA"/>
</dbReference>
<dbReference type="SUPFAM" id="SSF53300">
    <property type="entry name" value="vWA-like"/>
    <property type="match status" value="1"/>
</dbReference>
<feature type="region of interest" description="Disordered" evidence="1">
    <location>
        <begin position="664"/>
        <end position="711"/>
    </location>
</feature>
<comment type="caution">
    <text evidence="3">The sequence shown here is derived from an EMBL/GenBank/DDBJ whole genome shotgun (WGS) entry which is preliminary data.</text>
</comment>
<dbReference type="Proteomes" id="UP001431209">
    <property type="component" value="Unassembled WGS sequence"/>
</dbReference>
<dbReference type="SUPFAM" id="SSF48452">
    <property type="entry name" value="TPR-like"/>
    <property type="match status" value="1"/>
</dbReference>
<protein>
    <submittedName>
        <fullName evidence="3">Vault-, TPR- and YfaP-domain protein</fullName>
    </submittedName>
</protein>
<feature type="region of interest" description="Disordered" evidence="1">
    <location>
        <begin position="593"/>
        <end position="629"/>
    </location>
</feature>
<dbReference type="PROSITE" id="PS51468">
    <property type="entry name" value="VIT"/>
    <property type="match status" value="1"/>
</dbReference>
<evidence type="ECO:0000256" key="1">
    <source>
        <dbReference type="SAM" id="MobiDB-lite"/>
    </source>
</evidence>
<feature type="domain" description="VIT" evidence="2">
    <location>
        <begin position="7"/>
        <end position="137"/>
    </location>
</feature>
<proteinExistence type="predicted"/>
<dbReference type="SMART" id="SM00609">
    <property type="entry name" value="VIT"/>
    <property type="match status" value="1"/>
</dbReference>
<dbReference type="InterPro" id="IPR036465">
    <property type="entry name" value="vWFA_dom_sf"/>
</dbReference>